<dbReference type="SUPFAM" id="SSF52540">
    <property type="entry name" value="P-loop containing nucleoside triphosphate hydrolases"/>
    <property type="match status" value="1"/>
</dbReference>
<dbReference type="PANTHER" id="PTHR43820">
    <property type="entry name" value="HIGH-AFFINITY BRANCHED-CHAIN AMINO ACID TRANSPORT ATP-BINDING PROTEIN LIVF"/>
    <property type="match status" value="1"/>
</dbReference>
<reference evidence="7" key="1">
    <citation type="submission" date="2024-05" db="EMBL/GenBank/DDBJ databases">
        <title>Whole genome shotgun sequence of Streptomyces hydrogenans NBRC 13475.</title>
        <authorList>
            <person name="Komaki H."/>
            <person name="Tamura T."/>
        </authorList>
    </citation>
    <scope>NUCLEOTIDE SEQUENCE</scope>
    <source>
        <strain evidence="7">NBRC 13475</strain>
    </source>
</reference>
<evidence type="ECO:0000259" key="6">
    <source>
        <dbReference type="PROSITE" id="PS50893"/>
    </source>
</evidence>
<dbReference type="PROSITE" id="PS50893">
    <property type="entry name" value="ABC_TRANSPORTER_2"/>
    <property type="match status" value="1"/>
</dbReference>
<evidence type="ECO:0000256" key="4">
    <source>
        <dbReference type="ARBA" id="ARBA00022840"/>
    </source>
</evidence>
<feature type="domain" description="ABC transporter" evidence="6">
    <location>
        <begin position="3"/>
        <end position="227"/>
    </location>
</feature>
<protein>
    <submittedName>
        <fullName evidence="7">ABC transporter ATP-binding protein</fullName>
    </submittedName>
</protein>
<accession>A0ABQ3PJY9</accession>
<dbReference type="InterPro" id="IPR003439">
    <property type="entry name" value="ABC_transporter-like_ATP-bd"/>
</dbReference>
<dbReference type="Pfam" id="PF00005">
    <property type="entry name" value="ABC_tran"/>
    <property type="match status" value="1"/>
</dbReference>
<dbReference type="Gene3D" id="3.40.50.300">
    <property type="entry name" value="P-loop containing nucleotide triphosphate hydrolases"/>
    <property type="match status" value="1"/>
</dbReference>
<evidence type="ECO:0000313" key="7">
    <source>
        <dbReference type="EMBL" id="GHI25328.1"/>
    </source>
</evidence>
<comment type="similarity">
    <text evidence="1">Belongs to the ABC transporter superfamily.</text>
</comment>
<dbReference type="InterPro" id="IPR003593">
    <property type="entry name" value="AAA+_ATPase"/>
</dbReference>
<dbReference type="RefSeq" id="WP_190225549.1">
    <property type="nucleotide sequence ID" value="NZ_BNBS01000113.1"/>
</dbReference>
<dbReference type="Proteomes" id="UP001052739">
    <property type="component" value="Unassembled WGS sequence"/>
</dbReference>
<keyword evidence="2" id="KW-0813">Transport</keyword>
<dbReference type="InterPro" id="IPR052156">
    <property type="entry name" value="BCAA_Transport_ATP-bd_LivF"/>
</dbReference>
<proteinExistence type="inferred from homology"/>
<keyword evidence="4 7" id="KW-0067">ATP-binding</keyword>
<dbReference type="GO" id="GO:0005524">
    <property type="term" value="F:ATP binding"/>
    <property type="evidence" value="ECO:0007669"/>
    <property type="project" value="UniProtKB-KW"/>
</dbReference>
<dbReference type="SMART" id="SM00382">
    <property type="entry name" value="AAA"/>
    <property type="match status" value="1"/>
</dbReference>
<keyword evidence="3" id="KW-0547">Nucleotide-binding</keyword>
<organism evidence="7 8">
    <name type="scientific">Streptomyces hydrogenans</name>
    <dbReference type="NCBI Taxonomy" id="1873719"/>
    <lineage>
        <taxon>Bacteria</taxon>
        <taxon>Bacillati</taxon>
        <taxon>Actinomycetota</taxon>
        <taxon>Actinomycetes</taxon>
        <taxon>Kitasatosporales</taxon>
        <taxon>Streptomycetaceae</taxon>
        <taxon>Streptomyces</taxon>
    </lineage>
</organism>
<keyword evidence="5" id="KW-0029">Amino-acid transport</keyword>
<comment type="caution">
    <text evidence="7">The sequence shown here is derived from an EMBL/GenBank/DDBJ whole genome shotgun (WGS) entry which is preliminary data.</text>
</comment>
<evidence type="ECO:0000256" key="5">
    <source>
        <dbReference type="ARBA" id="ARBA00022970"/>
    </source>
</evidence>
<evidence type="ECO:0000256" key="3">
    <source>
        <dbReference type="ARBA" id="ARBA00022741"/>
    </source>
</evidence>
<name>A0ABQ3PJY9_9ACTN</name>
<dbReference type="EMBL" id="BNDW01000068">
    <property type="protein sequence ID" value="GHI25328.1"/>
    <property type="molecule type" value="Genomic_DNA"/>
</dbReference>
<evidence type="ECO:0000313" key="8">
    <source>
        <dbReference type="Proteomes" id="UP001052739"/>
    </source>
</evidence>
<gene>
    <name evidence="7" type="primary">livF</name>
    <name evidence="7" type="ORF">Shyd_66990</name>
</gene>
<keyword evidence="8" id="KW-1185">Reference proteome</keyword>
<evidence type="ECO:0000256" key="1">
    <source>
        <dbReference type="ARBA" id="ARBA00005417"/>
    </source>
</evidence>
<dbReference type="PANTHER" id="PTHR43820:SF2">
    <property type="entry name" value="ABC TRANSPORTER ATP-BINDING PROTEIN"/>
    <property type="match status" value="1"/>
</dbReference>
<evidence type="ECO:0000256" key="2">
    <source>
        <dbReference type="ARBA" id="ARBA00022448"/>
    </source>
</evidence>
<sequence length="228" mass="23315">MSLELTGLAGGYGQAAVVHPTDLTVRAGEVTALVGRNGAGKTTLLRTVFGLADRHGGQVVLGGRTLPPGRPDLTARAGGTLMPEDRGVFPSLTVAENLRLARRRDFTPAVDPYAVLPLLTDRAGQLAGSLSGGQKQQLGIARAMLAGSALIAVDELTQGLQPSVVADVLEALGTIAASGVAVLLVDQHAGALLDRSHHAVAVEAGRVVLDAPTGPGLRDRLDAILAVR</sequence>
<dbReference type="InterPro" id="IPR027417">
    <property type="entry name" value="P-loop_NTPase"/>
</dbReference>